<dbReference type="Pfam" id="PF04376">
    <property type="entry name" value="ATE_N"/>
    <property type="match status" value="1"/>
</dbReference>
<gene>
    <name evidence="7" type="ORF">KGM_216071</name>
</gene>
<dbReference type="eggNOG" id="KOG1193">
    <property type="taxonomic scope" value="Eukaryota"/>
</dbReference>
<dbReference type="GO" id="GO:0004057">
    <property type="term" value="F:arginyl-tRNA--protein transferase activity"/>
    <property type="evidence" value="ECO:0007669"/>
    <property type="project" value="UniProtKB-EC"/>
</dbReference>
<evidence type="ECO:0000256" key="4">
    <source>
        <dbReference type="ARBA" id="ARBA00023315"/>
    </source>
</evidence>
<dbReference type="EC" id="2.3.2.8" evidence="5"/>
<feature type="compositionally biased region" description="Basic and acidic residues" evidence="6">
    <location>
        <begin position="161"/>
        <end position="172"/>
    </location>
</feature>
<dbReference type="InterPro" id="IPR007471">
    <property type="entry name" value="N-end_Aminoacyl_Trfase_N"/>
</dbReference>
<organism evidence="7 8">
    <name type="scientific">Danaus plexippus plexippus</name>
    <dbReference type="NCBI Taxonomy" id="278856"/>
    <lineage>
        <taxon>Eukaryota</taxon>
        <taxon>Metazoa</taxon>
        <taxon>Ecdysozoa</taxon>
        <taxon>Arthropoda</taxon>
        <taxon>Hexapoda</taxon>
        <taxon>Insecta</taxon>
        <taxon>Pterygota</taxon>
        <taxon>Neoptera</taxon>
        <taxon>Endopterygota</taxon>
        <taxon>Lepidoptera</taxon>
        <taxon>Glossata</taxon>
        <taxon>Ditrysia</taxon>
        <taxon>Papilionoidea</taxon>
        <taxon>Nymphalidae</taxon>
        <taxon>Danainae</taxon>
        <taxon>Danaini</taxon>
        <taxon>Danaina</taxon>
        <taxon>Danaus</taxon>
        <taxon>Danaus</taxon>
    </lineage>
</organism>
<keyword evidence="4 5" id="KW-0012">Acyltransferase</keyword>
<comment type="function">
    <text evidence="5">Involved in the post-translational conjugation of arginine to the N-terminal aspartate or glutamate of a protein. This arginylation is required for degradation of the protein via the ubiquitin pathway.</text>
</comment>
<comment type="similarity">
    <text evidence="1 5">Belongs to the R-transferase family.</text>
</comment>
<dbReference type="InterPro" id="IPR007472">
    <property type="entry name" value="N-end_Aminoacyl_Trfase_C"/>
</dbReference>
<evidence type="ECO:0000256" key="1">
    <source>
        <dbReference type="ARBA" id="ARBA00009991"/>
    </source>
</evidence>
<evidence type="ECO:0000256" key="2">
    <source>
        <dbReference type="ARBA" id="ARBA00022679"/>
    </source>
</evidence>
<dbReference type="SUPFAM" id="SSF55729">
    <property type="entry name" value="Acyl-CoA N-acyltransferases (Nat)"/>
    <property type="match status" value="1"/>
</dbReference>
<feature type="region of interest" description="Disordered" evidence="6">
    <location>
        <begin position="161"/>
        <end position="211"/>
    </location>
</feature>
<reference evidence="7 8" key="1">
    <citation type="journal article" date="2011" name="Cell">
        <title>The monarch butterfly genome yields insights into long-distance migration.</title>
        <authorList>
            <person name="Zhan S."/>
            <person name="Merlin C."/>
            <person name="Boore J.L."/>
            <person name="Reppert S.M."/>
        </authorList>
    </citation>
    <scope>NUCLEOTIDE SEQUENCE [LARGE SCALE GENOMIC DNA]</scope>
    <source>
        <strain evidence="7">F-2</strain>
    </source>
</reference>
<dbReference type="AlphaFoldDB" id="A0A212F6U4"/>
<dbReference type="PANTHER" id="PTHR21367">
    <property type="entry name" value="ARGININE-TRNA-PROTEIN TRANSFERASE 1"/>
    <property type="match status" value="1"/>
</dbReference>
<dbReference type="EMBL" id="AGBW02009964">
    <property type="protein sequence ID" value="OWR49466.1"/>
    <property type="molecule type" value="Genomic_DNA"/>
</dbReference>
<proteinExistence type="inferred from homology"/>
<dbReference type="FunCoup" id="A0A212F6U4">
    <property type="interactions" value="1886"/>
</dbReference>
<evidence type="ECO:0000256" key="3">
    <source>
        <dbReference type="ARBA" id="ARBA00022786"/>
    </source>
</evidence>
<dbReference type="PANTHER" id="PTHR21367:SF1">
    <property type="entry name" value="ARGINYL-TRNA--PROTEIN TRANSFERASE 1"/>
    <property type="match status" value="1"/>
</dbReference>
<dbReference type="InterPro" id="IPR016181">
    <property type="entry name" value="Acyl_CoA_acyltransferase"/>
</dbReference>
<dbReference type="PIRSF" id="PIRSF037207">
    <property type="entry name" value="ATE1_euk"/>
    <property type="match status" value="1"/>
</dbReference>
<keyword evidence="8" id="KW-1185">Reference proteome</keyword>
<dbReference type="InterPro" id="IPR017137">
    <property type="entry name" value="Arg-tRNA-P_Trfase_1_euk"/>
</dbReference>
<dbReference type="STRING" id="278856.A0A212F6U4"/>
<dbReference type="Proteomes" id="UP000007151">
    <property type="component" value="Unassembled WGS sequence"/>
</dbReference>
<comment type="catalytic activity">
    <reaction evidence="5">
        <text>an N-terminal L-alpha-aminoacyl-[protein] + L-arginyl-tRNA(Arg) = an N-terminal L-arginyl-L-aminoacyl-[protein] + tRNA(Arg) + H(+)</text>
        <dbReference type="Rhea" id="RHEA:10208"/>
        <dbReference type="Rhea" id="RHEA-COMP:9658"/>
        <dbReference type="Rhea" id="RHEA-COMP:9673"/>
        <dbReference type="Rhea" id="RHEA-COMP:10636"/>
        <dbReference type="Rhea" id="RHEA-COMP:10638"/>
        <dbReference type="ChEBI" id="CHEBI:15378"/>
        <dbReference type="ChEBI" id="CHEBI:78442"/>
        <dbReference type="ChEBI" id="CHEBI:78513"/>
        <dbReference type="ChEBI" id="CHEBI:78597"/>
        <dbReference type="ChEBI" id="CHEBI:83562"/>
        <dbReference type="EC" id="2.3.2.8"/>
    </reaction>
</comment>
<keyword evidence="2 5" id="KW-0808">Transferase</keyword>
<dbReference type="KEGG" id="dpl:KGM_216071"/>
<comment type="caution">
    <text evidence="7">The sequence shown here is derived from an EMBL/GenBank/DDBJ whole genome shotgun (WGS) entry which is preliminary data.</text>
</comment>
<accession>A0A212F6U4</accession>
<evidence type="ECO:0000256" key="5">
    <source>
        <dbReference type="PIRNR" id="PIRNR037207"/>
    </source>
</evidence>
<sequence>MNHSFIKYYSEHEGYKCGYCKRPDTNYSHVMWAHAMTVTDYQDLIDRGWRRSGKQCYKPTLEVICCPMYTIRCRALEFKASKSQKKVLKSFNKFLIGEEISDISAQESREDVAMEQVEGQEQFLESKRPHEDVNIAGMDIPFIEEADDSRKLELSEIETKDDSHMQKFDSHQDLQQASSSTASSSCLLGNTSKEKSNKVTGADPTKAPCKKAKQARRERMLEKLQRKGINVTTLDNTGKNTPKTIEDIINELPDNVKSKLEIKLVRTEPPSPEWLATKSESHEVYVKYQTIVHGDKPEKCTEPKFHDFLVHSPLLEEYSEVGPPCGYGSFHQQYWLDGKIIAVGVIDILPKCISSVYFFYDPQYLCLSLGTYGALREIAFTRQLQKICPNLKYYNMGFYIHTCTKMRYKGKFHPSDLLCPETFKWFPIKECIAKLEISKYSRFDPDLDGVDENYPTDNDVNNIKVLSNGQVQIYKVFKRKAGRKYNEEFEVLEYARLVGGKTARSIIMVM</sequence>
<dbReference type="OrthoDB" id="74183at2759"/>
<name>A0A212F6U4_DANPL</name>
<dbReference type="Pfam" id="PF04377">
    <property type="entry name" value="ATE_C"/>
    <property type="match status" value="1"/>
</dbReference>
<keyword evidence="3 5" id="KW-0833">Ubl conjugation pathway</keyword>
<evidence type="ECO:0000313" key="8">
    <source>
        <dbReference type="Proteomes" id="UP000007151"/>
    </source>
</evidence>
<evidence type="ECO:0000313" key="7">
    <source>
        <dbReference type="EMBL" id="OWR49466.1"/>
    </source>
</evidence>
<dbReference type="InterPro" id="IPR030700">
    <property type="entry name" value="N-end_Aminoacyl_Trfase"/>
</dbReference>
<evidence type="ECO:0000256" key="6">
    <source>
        <dbReference type="SAM" id="MobiDB-lite"/>
    </source>
</evidence>
<dbReference type="GO" id="GO:0005737">
    <property type="term" value="C:cytoplasm"/>
    <property type="evidence" value="ECO:0007669"/>
    <property type="project" value="TreeGrafter"/>
</dbReference>
<protein>
    <recommendedName>
        <fullName evidence="5">Arginyl-tRNA--protein transferase 1</fullName>
        <shortName evidence="5">Arginyltransferase 1</shortName>
        <shortName evidence="5">R-transferase 1</shortName>
        <ecNumber evidence="5">2.3.2.8</ecNumber>
    </recommendedName>
    <alternativeName>
        <fullName evidence="5">Arginine-tRNA--protein transferase 1</fullName>
    </alternativeName>
</protein>